<feature type="compositionally biased region" description="Acidic residues" evidence="8">
    <location>
        <begin position="1"/>
        <end position="17"/>
    </location>
</feature>
<dbReference type="SUPFAM" id="SSF46785">
    <property type="entry name" value="Winged helix' DNA-binding domain"/>
    <property type="match status" value="1"/>
</dbReference>
<dbReference type="OrthoDB" id="60033at2759"/>
<dbReference type="GO" id="GO:0005634">
    <property type="term" value="C:nucleus"/>
    <property type="evidence" value="ECO:0007669"/>
    <property type="project" value="UniProtKB-SubCell"/>
</dbReference>
<dbReference type="SMART" id="SM00415">
    <property type="entry name" value="HSF"/>
    <property type="match status" value="1"/>
</dbReference>
<keyword evidence="6" id="KW-0539">Nucleus</keyword>
<evidence type="ECO:0000256" key="6">
    <source>
        <dbReference type="ARBA" id="ARBA00023242"/>
    </source>
</evidence>
<keyword evidence="4" id="KW-0238">DNA-binding</keyword>
<keyword evidence="5" id="KW-0804">Transcription</keyword>
<feature type="region of interest" description="Disordered" evidence="8">
    <location>
        <begin position="1"/>
        <end position="32"/>
    </location>
</feature>
<evidence type="ECO:0000256" key="1">
    <source>
        <dbReference type="ARBA" id="ARBA00004123"/>
    </source>
</evidence>
<evidence type="ECO:0000256" key="2">
    <source>
        <dbReference type="ARBA" id="ARBA00006403"/>
    </source>
</evidence>
<dbReference type="PANTHER" id="PTHR10015:SF427">
    <property type="entry name" value="HEAT SHOCK FACTOR PROTEIN"/>
    <property type="match status" value="1"/>
</dbReference>
<evidence type="ECO:0000256" key="4">
    <source>
        <dbReference type="ARBA" id="ARBA00023125"/>
    </source>
</evidence>
<feature type="domain" description="HSF-type DNA-binding" evidence="9">
    <location>
        <begin position="53"/>
        <end position="161"/>
    </location>
</feature>
<dbReference type="Gene3D" id="1.10.10.10">
    <property type="entry name" value="Winged helix-like DNA-binding domain superfamily/Winged helix DNA-binding domain"/>
    <property type="match status" value="1"/>
</dbReference>
<reference evidence="10" key="1">
    <citation type="journal article" date="2020" name="Fungal Divers.">
        <title>Resolving the Mortierellaceae phylogeny through synthesis of multi-gene phylogenetics and phylogenomics.</title>
        <authorList>
            <person name="Vandepol N."/>
            <person name="Liber J."/>
            <person name="Desiro A."/>
            <person name="Na H."/>
            <person name="Kennedy M."/>
            <person name="Barry K."/>
            <person name="Grigoriev I.V."/>
            <person name="Miller A.N."/>
            <person name="O'Donnell K."/>
            <person name="Stajich J.E."/>
            <person name="Bonito G."/>
        </authorList>
    </citation>
    <scope>NUCLEOTIDE SEQUENCE</scope>
    <source>
        <strain evidence="10">CK1249</strain>
    </source>
</reference>
<keyword evidence="11" id="KW-1185">Reference proteome</keyword>
<dbReference type="PRINTS" id="PR00056">
    <property type="entry name" value="HSFDOMAIN"/>
</dbReference>
<evidence type="ECO:0000256" key="5">
    <source>
        <dbReference type="ARBA" id="ARBA00023163"/>
    </source>
</evidence>
<dbReference type="GO" id="GO:0043565">
    <property type="term" value="F:sequence-specific DNA binding"/>
    <property type="evidence" value="ECO:0007669"/>
    <property type="project" value="InterPro"/>
</dbReference>
<comment type="subcellular location">
    <subcellularLocation>
        <location evidence="1">Nucleus</location>
    </subcellularLocation>
</comment>
<dbReference type="Proteomes" id="UP000738359">
    <property type="component" value="Unassembled WGS sequence"/>
</dbReference>
<dbReference type="PANTHER" id="PTHR10015">
    <property type="entry name" value="HEAT SHOCK TRANSCRIPTION FACTOR"/>
    <property type="match status" value="1"/>
</dbReference>
<protein>
    <recommendedName>
        <fullName evidence="9">HSF-type DNA-binding domain-containing protein</fullName>
    </recommendedName>
</protein>
<gene>
    <name evidence="10" type="ORF">BGZ70_006964</name>
</gene>
<dbReference type="InterPro" id="IPR000232">
    <property type="entry name" value="HSF_DNA-bd"/>
</dbReference>
<dbReference type="Pfam" id="PF00447">
    <property type="entry name" value="HSF_DNA-bind"/>
    <property type="match status" value="1"/>
</dbReference>
<comment type="similarity">
    <text evidence="2 7">Belongs to the HSF family.</text>
</comment>
<evidence type="ECO:0000313" key="10">
    <source>
        <dbReference type="EMBL" id="KAF9964085.1"/>
    </source>
</evidence>
<feature type="compositionally biased region" description="Polar residues" evidence="8">
    <location>
        <begin position="21"/>
        <end position="30"/>
    </location>
</feature>
<organism evidence="10 11">
    <name type="scientific">Mortierella alpina</name>
    <name type="common">Oleaginous fungus</name>
    <name type="synonym">Mortierella renispora</name>
    <dbReference type="NCBI Taxonomy" id="64518"/>
    <lineage>
        <taxon>Eukaryota</taxon>
        <taxon>Fungi</taxon>
        <taxon>Fungi incertae sedis</taxon>
        <taxon>Mucoromycota</taxon>
        <taxon>Mortierellomycotina</taxon>
        <taxon>Mortierellomycetes</taxon>
        <taxon>Mortierellales</taxon>
        <taxon>Mortierellaceae</taxon>
        <taxon>Mortierella</taxon>
    </lineage>
</organism>
<evidence type="ECO:0000256" key="8">
    <source>
        <dbReference type="SAM" id="MobiDB-lite"/>
    </source>
</evidence>
<dbReference type="InterPro" id="IPR036390">
    <property type="entry name" value="WH_DNA-bd_sf"/>
</dbReference>
<dbReference type="InterPro" id="IPR036388">
    <property type="entry name" value="WH-like_DNA-bd_sf"/>
</dbReference>
<feature type="compositionally biased region" description="Basic and acidic residues" evidence="8">
    <location>
        <begin position="209"/>
        <end position="218"/>
    </location>
</feature>
<sequence>MSDEDNLEDDESEENEEGSSTSKDNNSVTAKSEEGSDSLVIAMYGARRPAVKVRSMFVDKLFKMVEDPAIQHLISWAKEGDMFYVYNCIKLSDTILPKFFKHNNWQSFVRQLNMYGFHKIYRYDREESNMNRKNPETQRWQFYHPHFQRDFPHLRKNIKRKSARSMNTAPATSRVVFEHGKGYFLQRNDRSRSNSGEGISHAQQAAQQDRSRSSDSKHRQPRAGIPLVINPPSRHRCLSSLTHRMHTHSSIRRACKGQACISVNNRFTMPVQERVLTAYLKGSMARGRQARRRGYIPRSRHALEA</sequence>
<comment type="caution">
    <text evidence="10">The sequence shown here is derived from an EMBL/GenBank/DDBJ whole genome shotgun (WGS) entry which is preliminary data.</text>
</comment>
<keyword evidence="3" id="KW-0805">Transcription regulation</keyword>
<dbReference type="GO" id="GO:0003700">
    <property type="term" value="F:DNA-binding transcription factor activity"/>
    <property type="evidence" value="ECO:0007669"/>
    <property type="project" value="InterPro"/>
</dbReference>
<dbReference type="FunFam" id="1.10.10.10:FF:000027">
    <property type="entry name" value="Heat shock transcription factor 1"/>
    <property type="match status" value="1"/>
</dbReference>
<evidence type="ECO:0000256" key="7">
    <source>
        <dbReference type="RuleBase" id="RU004020"/>
    </source>
</evidence>
<accession>A0A9P6M3J6</accession>
<dbReference type="EMBL" id="JAAAHY010000409">
    <property type="protein sequence ID" value="KAF9964085.1"/>
    <property type="molecule type" value="Genomic_DNA"/>
</dbReference>
<evidence type="ECO:0000256" key="3">
    <source>
        <dbReference type="ARBA" id="ARBA00023015"/>
    </source>
</evidence>
<dbReference type="AlphaFoldDB" id="A0A9P6M3J6"/>
<evidence type="ECO:0000259" key="9">
    <source>
        <dbReference type="SMART" id="SM00415"/>
    </source>
</evidence>
<evidence type="ECO:0000313" key="11">
    <source>
        <dbReference type="Proteomes" id="UP000738359"/>
    </source>
</evidence>
<proteinExistence type="inferred from homology"/>
<feature type="region of interest" description="Disordered" evidence="8">
    <location>
        <begin position="186"/>
        <end position="231"/>
    </location>
</feature>
<name>A0A9P6M3J6_MORAP</name>